<dbReference type="EMBL" id="FCNL01000040">
    <property type="protein sequence ID" value="CVI24796.1"/>
    <property type="molecule type" value="Genomic_DNA"/>
</dbReference>
<gene>
    <name evidence="1" type="ORF">AGR4A_pAt10303</name>
</gene>
<dbReference type="AlphaFoldDB" id="A0A822V8J6"/>
<organism evidence="1 2">
    <name type="scientific">Agrobacterium tumefaciens str. B6</name>
    <dbReference type="NCBI Taxonomy" id="1183423"/>
    <lineage>
        <taxon>Bacteria</taxon>
        <taxon>Pseudomonadati</taxon>
        <taxon>Pseudomonadota</taxon>
        <taxon>Alphaproteobacteria</taxon>
        <taxon>Hyphomicrobiales</taxon>
        <taxon>Rhizobiaceae</taxon>
        <taxon>Rhizobium/Agrobacterium group</taxon>
        <taxon>Agrobacterium</taxon>
        <taxon>Agrobacterium tumefaciens complex</taxon>
    </lineage>
</organism>
<comment type="caution">
    <text evidence="1">The sequence shown here is derived from an EMBL/GenBank/DDBJ whole genome shotgun (WGS) entry which is preliminary data.</text>
</comment>
<name>A0A822V8J6_AGRTU</name>
<reference evidence="1 2" key="1">
    <citation type="submission" date="2016-01" db="EMBL/GenBank/DDBJ databases">
        <authorList>
            <person name="Regsiter A."/>
            <person name="william w."/>
        </authorList>
    </citation>
    <scope>NUCLEOTIDE SEQUENCE [LARGE SCALE GENOMIC DNA]</scope>
    <source>
        <strain evidence="1 2">B6</strain>
    </source>
</reference>
<dbReference type="Proteomes" id="UP000192074">
    <property type="component" value="Unassembled WGS sequence"/>
</dbReference>
<accession>A0A822V8J6</accession>
<evidence type="ECO:0000313" key="2">
    <source>
        <dbReference type="Proteomes" id="UP000192074"/>
    </source>
</evidence>
<protein>
    <submittedName>
        <fullName evidence="1">Uncharacterized protein</fullName>
    </submittedName>
</protein>
<sequence>MRVTGGNETGTYQFLELHPSASRVWDLQSETTRFFRRLIMYSSKLKADRWPTTGLRPRQFSKRDRRPTL</sequence>
<evidence type="ECO:0000313" key="1">
    <source>
        <dbReference type="EMBL" id="CVI24796.1"/>
    </source>
</evidence>
<proteinExistence type="predicted"/>